<sequence length="62" mass="7594">MNDTPIRKLMTDDDLADRWGCERETVLRRRKVWGLKGVKFGRQWRFRPEDVEECERRRVTAE</sequence>
<gene>
    <name evidence="1" type="ORF">USDA257_c46290</name>
</gene>
<dbReference type="STRING" id="1185652.USDA257_c46290"/>
<organism evidence="1 2">
    <name type="scientific">Sinorhizobium fredii (strain USDA 257)</name>
    <dbReference type="NCBI Taxonomy" id="1185652"/>
    <lineage>
        <taxon>Bacteria</taxon>
        <taxon>Pseudomonadati</taxon>
        <taxon>Pseudomonadota</taxon>
        <taxon>Alphaproteobacteria</taxon>
        <taxon>Hyphomicrobiales</taxon>
        <taxon>Rhizobiaceae</taxon>
        <taxon>Sinorhizobium/Ensifer group</taxon>
        <taxon>Sinorhizobium</taxon>
    </lineage>
</organism>
<dbReference type="RefSeq" id="WP_014765291.1">
    <property type="nucleotide sequence ID" value="NC_018000.1"/>
</dbReference>
<reference evidence="1 2" key="1">
    <citation type="journal article" date="2012" name="J. Bacteriol.">
        <title>Complete genome sequence of the broad-host-range strain Sinorhizobium fredii USDA257.</title>
        <authorList>
            <person name="Schuldes J."/>
            <person name="Rodriguez Orbegoso M."/>
            <person name="Schmeisser C."/>
            <person name="Krishnan H.B."/>
            <person name="Daniel R."/>
            <person name="Streit W.R."/>
        </authorList>
    </citation>
    <scope>NUCLEOTIDE SEQUENCE [LARGE SCALE GENOMIC DNA]</scope>
    <source>
        <strain evidence="1 2">USDA 257</strain>
    </source>
</reference>
<evidence type="ECO:0000313" key="1">
    <source>
        <dbReference type="EMBL" id="AFL53167.1"/>
    </source>
</evidence>
<dbReference type="Proteomes" id="UP000006180">
    <property type="component" value="Chromosome"/>
</dbReference>
<dbReference type="KEGG" id="sfd:USDA257_c46290"/>
<dbReference type="EMBL" id="CP003563">
    <property type="protein sequence ID" value="AFL53167.1"/>
    <property type="molecule type" value="Genomic_DNA"/>
</dbReference>
<protein>
    <submittedName>
        <fullName evidence="1">Uncharacterized protein</fullName>
    </submittedName>
</protein>
<evidence type="ECO:0000313" key="2">
    <source>
        <dbReference type="Proteomes" id="UP000006180"/>
    </source>
</evidence>
<dbReference type="HOGENOM" id="CLU_2901837_0_0_5"/>
<accession>I3XBB1</accession>
<proteinExistence type="predicted"/>
<dbReference type="AlphaFoldDB" id="I3XBB1"/>
<dbReference type="SUPFAM" id="SSF46955">
    <property type="entry name" value="Putative DNA-binding domain"/>
    <property type="match status" value="1"/>
</dbReference>
<name>I3XBB1_SINF2</name>
<dbReference type="InterPro" id="IPR009061">
    <property type="entry name" value="DNA-bd_dom_put_sf"/>
</dbReference>